<dbReference type="PANTHER" id="PTHR20963:SF18">
    <property type="entry name" value="ACID PHOSPHATASE PHO11-RELATED"/>
    <property type="match status" value="1"/>
</dbReference>
<evidence type="ECO:0008006" key="6">
    <source>
        <dbReference type="Google" id="ProtNLM"/>
    </source>
</evidence>
<evidence type="ECO:0000256" key="2">
    <source>
        <dbReference type="ARBA" id="ARBA00023180"/>
    </source>
</evidence>
<feature type="disulfide bond" evidence="3">
    <location>
        <begin position="259"/>
        <end position="272"/>
    </location>
</feature>
<feature type="disulfide bond" evidence="3">
    <location>
        <begin position="60"/>
        <end position="383"/>
    </location>
</feature>
<comment type="caution">
    <text evidence="4">The sequence shown here is derived from an EMBL/GenBank/DDBJ whole genome shotgun (WGS) entry which is preliminary data.</text>
</comment>
<reference evidence="4" key="1">
    <citation type="submission" date="2022-12" db="EMBL/GenBank/DDBJ databases">
        <authorList>
            <person name="Brejova B."/>
        </authorList>
    </citation>
    <scope>NUCLEOTIDE SEQUENCE</scope>
</reference>
<keyword evidence="5" id="KW-1185">Reference proteome</keyword>
<dbReference type="InterPro" id="IPR029033">
    <property type="entry name" value="His_PPase_superfam"/>
</dbReference>
<dbReference type="Gene3D" id="3.40.50.1240">
    <property type="entry name" value="Phosphoglycerate mutase-like"/>
    <property type="match status" value="1"/>
</dbReference>
<dbReference type="PANTHER" id="PTHR20963">
    <property type="entry name" value="MULTIPLE INOSITOL POLYPHOSPHATE PHOSPHATASE-RELATED"/>
    <property type="match status" value="1"/>
</dbReference>
<evidence type="ECO:0000313" key="4">
    <source>
        <dbReference type="EMBL" id="CAI5757446.1"/>
    </source>
</evidence>
<keyword evidence="3" id="KW-1015">Disulfide bond</keyword>
<evidence type="ECO:0000256" key="1">
    <source>
        <dbReference type="ARBA" id="ARBA00022801"/>
    </source>
</evidence>
<dbReference type="CDD" id="cd07061">
    <property type="entry name" value="HP_HAP_like"/>
    <property type="match status" value="1"/>
</dbReference>
<gene>
    <name evidence="4" type="ORF">CANVERA_P1960</name>
</gene>
<evidence type="ECO:0000256" key="3">
    <source>
        <dbReference type="PIRSR" id="PIRSR000894-2"/>
    </source>
</evidence>
<feature type="disulfide bond" evidence="3">
    <location>
        <begin position="403"/>
        <end position="411"/>
    </location>
</feature>
<keyword evidence="2" id="KW-0325">Glycoprotein</keyword>
<sequence>MVAISHISSLLLVGQDQYRGLGSPQQAAVDNYLIPRFLGGASPYTQHPGYGISTETPEGCTVEQVQLFARHGARYPTESSSGEMLAVLEKIRALNVTIEGPLSWLNDYEFFALDEQYYGLETTPQNSVGPYSGLEDAYNLGFNFRSKYKHLYESGQVFPVFTSNGERVYETAENFARGFLNEEYSSETVKYNIFAEALEAGLNSATVLDACPAYTEDEFEEAIAQVDTTWIIDLGKRLLAAHPEIELDVDEVLILFDWCSYETNVRGSSQMCNVFTSEDFIRYNYYDDIEQYYTASYGNSMSKTIGSVPVLAGLKLFKEKNNTNKIWVQFTHSTDVDLYAAALGLFEPEAHLPLDRIVFDRSYSHGNLVPMGARYTAELLRDCNGQKYVRHIVNDAVIPLKTCYSGPGFSCPLEDYEAYLMERLGDKNFIEECETPADVPQELTFFWDWETTEYWAELEV</sequence>
<proteinExistence type="predicted"/>
<dbReference type="GO" id="GO:0003993">
    <property type="term" value="F:acid phosphatase activity"/>
    <property type="evidence" value="ECO:0007669"/>
    <property type="project" value="TreeGrafter"/>
</dbReference>
<dbReference type="AlphaFoldDB" id="A0A9W4X9L6"/>
<organism evidence="4 5">
    <name type="scientific">Candida verbasci</name>
    <dbReference type="NCBI Taxonomy" id="1227364"/>
    <lineage>
        <taxon>Eukaryota</taxon>
        <taxon>Fungi</taxon>
        <taxon>Dikarya</taxon>
        <taxon>Ascomycota</taxon>
        <taxon>Saccharomycotina</taxon>
        <taxon>Pichiomycetes</taxon>
        <taxon>Debaryomycetaceae</taxon>
        <taxon>Candida/Lodderomyces clade</taxon>
        <taxon>Candida</taxon>
    </lineage>
</organism>
<protein>
    <recommendedName>
        <fullName evidence="6">Acid phosphatase</fullName>
    </recommendedName>
</protein>
<dbReference type="OrthoDB" id="6509975at2759"/>
<dbReference type="InterPro" id="IPR000560">
    <property type="entry name" value="His_Pase_clade-2"/>
</dbReference>
<name>A0A9W4X9L6_9ASCO</name>
<dbReference type="InterPro" id="IPR016274">
    <property type="entry name" value="Histidine_acid_Pase_euk"/>
</dbReference>
<dbReference type="Pfam" id="PF00328">
    <property type="entry name" value="His_Phos_2"/>
    <property type="match status" value="1"/>
</dbReference>
<accession>A0A9W4X9L6</accession>
<dbReference type="SUPFAM" id="SSF53254">
    <property type="entry name" value="Phosphoglycerate mutase-like"/>
    <property type="match status" value="1"/>
</dbReference>
<dbReference type="GO" id="GO:0009277">
    <property type="term" value="C:fungal-type cell wall"/>
    <property type="evidence" value="ECO:0007669"/>
    <property type="project" value="TreeGrafter"/>
</dbReference>
<dbReference type="EMBL" id="CANTUO010000001">
    <property type="protein sequence ID" value="CAI5757446.1"/>
    <property type="molecule type" value="Genomic_DNA"/>
</dbReference>
<keyword evidence="1" id="KW-0378">Hydrolase</keyword>
<dbReference type="PIRSF" id="PIRSF000894">
    <property type="entry name" value="Acid_phosphatase"/>
    <property type="match status" value="1"/>
</dbReference>
<dbReference type="Proteomes" id="UP001152885">
    <property type="component" value="Unassembled WGS sequence"/>
</dbReference>
<evidence type="ECO:0000313" key="5">
    <source>
        <dbReference type="Proteomes" id="UP001152885"/>
    </source>
</evidence>